<evidence type="ECO:0000313" key="19">
    <source>
        <dbReference type="Proteomes" id="UP000078316"/>
    </source>
</evidence>
<accession>A0A179S9D2</accession>
<dbReference type="SMART" id="SM00911">
    <property type="entry name" value="HWE_HK"/>
    <property type="match status" value="1"/>
</dbReference>
<dbReference type="SMART" id="SM00065">
    <property type="entry name" value="GAF"/>
    <property type="match status" value="2"/>
</dbReference>
<evidence type="ECO:0000313" key="18">
    <source>
        <dbReference type="EMBL" id="OAS23910.1"/>
    </source>
</evidence>
<reference evidence="18 19" key="1">
    <citation type="submission" date="2016-04" db="EMBL/GenBank/DDBJ databases">
        <authorList>
            <person name="Evans L.H."/>
            <person name="Alamgir A."/>
            <person name="Owens N."/>
            <person name="Weber N.D."/>
            <person name="Virtaneva K."/>
            <person name="Barbian K."/>
            <person name="Babar A."/>
            <person name="Rosenke K."/>
        </authorList>
    </citation>
    <scope>NUCLEOTIDE SEQUENCE [LARGE SCALE GENOMIC DNA]</scope>
    <source>
        <strain evidence="18 19">PMB02</strain>
    </source>
</reference>
<feature type="domain" description="PAC" evidence="17">
    <location>
        <begin position="415"/>
        <end position="467"/>
    </location>
</feature>
<dbReference type="EMBL" id="LWHQ01000028">
    <property type="protein sequence ID" value="OAS23910.1"/>
    <property type="molecule type" value="Genomic_DNA"/>
</dbReference>
<dbReference type="InterPro" id="IPR003018">
    <property type="entry name" value="GAF"/>
</dbReference>
<dbReference type="InterPro" id="IPR011102">
    <property type="entry name" value="Sig_transdc_His_kinase_HWE"/>
</dbReference>
<keyword evidence="12" id="KW-0418">Kinase</keyword>
<evidence type="ECO:0000256" key="2">
    <source>
        <dbReference type="ARBA" id="ARBA00012438"/>
    </source>
</evidence>
<evidence type="ECO:0000256" key="15">
    <source>
        <dbReference type="ARBA" id="ARBA00023026"/>
    </source>
</evidence>
<dbReference type="GO" id="GO:0009881">
    <property type="term" value="F:photoreceptor activity"/>
    <property type="evidence" value="ECO:0007669"/>
    <property type="project" value="UniProtKB-KW"/>
</dbReference>
<dbReference type="Pfam" id="PF01590">
    <property type="entry name" value="GAF"/>
    <property type="match status" value="2"/>
</dbReference>
<protein>
    <recommendedName>
        <fullName evidence="3">Blue-light-activated histidine kinase</fullName>
        <ecNumber evidence="2">2.7.13.3</ecNumber>
    </recommendedName>
</protein>
<dbReference type="InterPro" id="IPR001610">
    <property type="entry name" value="PAC"/>
</dbReference>
<dbReference type="Gene3D" id="2.10.70.100">
    <property type="match status" value="1"/>
</dbReference>
<dbReference type="STRING" id="427683.A5481_15790"/>
<evidence type="ECO:0000256" key="3">
    <source>
        <dbReference type="ARBA" id="ARBA00021740"/>
    </source>
</evidence>
<keyword evidence="13" id="KW-0067">ATP-binding</keyword>
<evidence type="ECO:0000256" key="13">
    <source>
        <dbReference type="ARBA" id="ARBA00022840"/>
    </source>
</evidence>
<keyword evidence="5" id="KW-0597">Phosphoprotein</keyword>
<gene>
    <name evidence="18" type="ORF">A5481_15790</name>
</gene>
<evidence type="ECO:0000256" key="6">
    <source>
        <dbReference type="ARBA" id="ARBA00022606"/>
    </source>
</evidence>
<evidence type="ECO:0000256" key="8">
    <source>
        <dbReference type="ARBA" id="ARBA00022643"/>
    </source>
</evidence>
<dbReference type="InterPro" id="IPR013655">
    <property type="entry name" value="PAS_fold_3"/>
</dbReference>
<keyword evidence="8" id="KW-0288">FMN</keyword>
<dbReference type="GO" id="GO:0004673">
    <property type="term" value="F:protein histidine kinase activity"/>
    <property type="evidence" value="ECO:0007669"/>
    <property type="project" value="UniProtKB-EC"/>
</dbReference>
<dbReference type="AlphaFoldDB" id="A0A179S9D2"/>
<keyword evidence="15" id="KW-0843">Virulence</keyword>
<keyword evidence="9" id="KW-0808">Transferase</keyword>
<dbReference type="PANTHER" id="PTHR41523">
    <property type="entry name" value="TWO-COMPONENT SYSTEM SENSOR PROTEIN"/>
    <property type="match status" value="1"/>
</dbReference>
<dbReference type="Gene3D" id="3.30.450.20">
    <property type="entry name" value="PAS domain"/>
    <property type="match status" value="3"/>
</dbReference>
<dbReference type="InterPro" id="IPR000700">
    <property type="entry name" value="PAS-assoc_C"/>
</dbReference>
<dbReference type="Pfam" id="PF08447">
    <property type="entry name" value="PAS_3"/>
    <property type="match status" value="3"/>
</dbReference>
<evidence type="ECO:0000256" key="16">
    <source>
        <dbReference type="ARBA" id="ARBA00023170"/>
    </source>
</evidence>
<dbReference type="SMART" id="SM00086">
    <property type="entry name" value="PAC"/>
    <property type="match status" value="3"/>
</dbReference>
<dbReference type="NCBIfam" id="TIGR00229">
    <property type="entry name" value="sensory_box"/>
    <property type="match status" value="3"/>
</dbReference>
<organism evidence="18 19">
    <name type="scientific">Methylobacterium platani</name>
    <dbReference type="NCBI Taxonomy" id="427683"/>
    <lineage>
        <taxon>Bacteria</taxon>
        <taxon>Pseudomonadati</taxon>
        <taxon>Pseudomonadota</taxon>
        <taxon>Alphaproteobacteria</taxon>
        <taxon>Hyphomicrobiales</taxon>
        <taxon>Methylobacteriaceae</taxon>
        <taxon>Methylobacterium</taxon>
    </lineage>
</organism>
<keyword evidence="6" id="KW-0716">Sensory transduction</keyword>
<keyword evidence="4" id="KW-0600">Photoreceptor protein</keyword>
<comment type="catalytic activity">
    <reaction evidence="1">
        <text>ATP + protein L-histidine = ADP + protein N-phospho-L-histidine.</text>
        <dbReference type="EC" id="2.7.13.3"/>
    </reaction>
</comment>
<dbReference type="InterPro" id="IPR036890">
    <property type="entry name" value="HATPase_C_sf"/>
</dbReference>
<dbReference type="Gene3D" id="3.30.450.40">
    <property type="match status" value="2"/>
</dbReference>
<dbReference type="InterPro" id="IPR000014">
    <property type="entry name" value="PAS"/>
</dbReference>
<evidence type="ECO:0000256" key="11">
    <source>
        <dbReference type="ARBA" id="ARBA00022741"/>
    </source>
</evidence>
<evidence type="ECO:0000256" key="9">
    <source>
        <dbReference type="ARBA" id="ARBA00022679"/>
    </source>
</evidence>
<keyword evidence="7" id="KW-0285">Flavoprotein</keyword>
<dbReference type="CDD" id="cd00130">
    <property type="entry name" value="PAS"/>
    <property type="match status" value="3"/>
</dbReference>
<keyword evidence="16" id="KW-0675">Receptor</keyword>
<evidence type="ECO:0000256" key="7">
    <source>
        <dbReference type="ARBA" id="ARBA00022630"/>
    </source>
</evidence>
<dbReference type="GO" id="GO:0005524">
    <property type="term" value="F:ATP binding"/>
    <property type="evidence" value="ECO:0007669"/>
    <property type="project" value="UniProtKB-KW"/>
</dbReference>
<evidence type="ECO:0000256" key="1">
    <source>
        <dbReference type="ARBA" id="ARBA00000085"/>
    </source>
</evidence>
<comment type="caution">
    <text evidence="18">The sequence shown here is derived from an EMBL/GenBank/DDBJ whole genome shotgun (WGS) entry which is preliminary data.</text>
</comment>
<keyword evidence="10" id="KW-0677">Repeat</keyword>
<dbReference type="Gene3D" id="3.30.565.10">
    <property type="entry name" value="Histidine kinase-like ATPase, C-terminal domain"/>
    <property type="match status" value="1"/>
</dbReference>
<feature type="domain" description="PAC" evidence="17">
    <location>
        <begin position="539"/>
        <end position="591"/>
    </location>
</feature>
<dbReference type="InterPro" id="IPR029016">
    <property type="entry name" value="GAF-like_dom_sf"/>
</dbReference>
<sequence>MQIRLPDPFLVSDPARLAALDAFDVLDTPTESGFDDVVRLAMRLCAAPVALVSLVAADRQWFKANVGFPRCETDLESSVCKFALAEPDLLIISDLAADPRTASNPLVTGEPHIRFYAGAPLRLTGGAVVGSLCVIDTVPRPAGLTLEQSDDLRALGRQVVLLLEARRSMARDRAEALEKGEAQASALARAAVSEAQNVSLRISDQRSRFAQEAGGVGTYELAVASSMMQVSTEFCRLYGVPVAPLYSAATFEALVLPEDAGVRSSDASREDGSAVLDIEYRIRRADDGELRWIARRATFMRDESGAVVAMFGTVRDVTERRAVQDALRASEALAQENIQRVQLALAAGAIIGTWNWDIPSDCFTIDEAFAQTFGLDPVLGREGIPLAQIVATVHPDDQAGLSAAITTAILRGGAYAHQYRVRRADGRYYWIEANGRVDRAEDGTPLSFPGVLLDIEERRAAQAALTASESRLRALVTAGAQSVYRMSPDWQEMRQLDGHGFLADTVAPSMRWLDSYIDPADRPEVMAAIEDAIQRKGTFELEHRVRRADGSFGWTLSRAVPLFEEHGEIAEWFGAASDVTPRRTAEARQAALVTVGDQLRDLGSIPDIVHAAAGIVAQVLGATRAGYGLVDAARASVDVPTDWCAPGIASVAGQHDFRDYGSYIEDLRHGAAVLIEDVERDPRTRESAATLLAIGVRALINVPVMERGRLVGIGFIHSDRSRAFSTEELAFVRAVADRVQVAVARVQAEAQQALLNGELSHRLKNTLSMVQGIAGQTLRSVPDQAPVQAFSQRLIALSRAHDVLLQDSWAAAPIHSVVERVLSLQSPLDRFRIVGPNLALSPQATLSLSLLLHELTTNAVKYGALSNEAGTVSVAWWVEDDEERTVVLTWQERGGPPAQVPTRHGFGARLIQIGLVGTREAQLSYTTLGFDAEFRAPSSQVVAS</sequence>
<evidence type="ECO:0000256" key="4">
    <source>
        <dbReference type="ARBA" id="ARBA00022543"/>
    </source>
</evidence>
<evidence type="ECO:0000259" key="17">
    <source>
        <dbReference type="PROSITE" id="PS50113"/>
    </source>
</evidence>
<evidence type="ECO:0000256" key="14">
    <source>
        <dbReference type="ARBA" id="ARBA00022991"/>
    </source>
</evidence>
<dbReference type="PANTHER" id="PTHR41523:SF7">
    <property type="entry name" value="HISTIDINE KINASE"/>
    <property type="match status" value="1"/>
</dbReference>
<dbReference type="InterPro" id="IPR035965">
    <property type="entry name" value="PAS-like_dom_sf"/>
</dbReference>
<proteinExistence type="predicted"/>
<evidence type="ECO:0000256" key="12">
    <source>
        <dbReference type="ARBA" id="ARBA00022777"/>
    </source>
</evidence>
<evidence type="ECO:0000256" key="10">
    <source>
        <dbReference type="ARBA" id="ARBA00022737"/>
    </source>
</evidence>
<dbReference type="SUPFAM" id="SSF55781">
    <property type="entry name" value="GAF domain-like"/>
    <property type="match status" value="2"/>
</dbReference>
<name>A0A179S9D2_9HYPH</name>
<feature type="domain" description="PAC" evidence="17">
    <location>
        <begin position="276"/>
        <end position="329"/>
    </location>
</feature>
<keyword evidence="14" id="KW-0157">Chromophore</keyword>
<dbReference type="EC" id="2.7.13.3" evidence="2"/>
<dbReference type="PROSITE" id="PS50113">
    <property type="entry name" value="PAC"/>
    <property type="match status" value="3"/>
</dbReference>
<dbReference type="SUPFAM" id="SSF55785">
    <property type="entry name" value="PYP-like sensor domain (PAS domain)"/>
    <property type="match status" value="3"/>
</dbReference>
<evidence type="ECO:0000256" key="5">
    <source>
        <dbReference type="ARBA" id="ARBA00022553"/>
    </source>
</evidence>
<keyword evidence="11" id="KW-0547">Nucleotide-binding</keyword>
<dbReference type="Pfam" id="PF07536">
    <property type="entry name" value="HWE_HK"/>
    <property type="match status" value="1"/>
</dbReference>
<dbReference type="Proteomes" id="UP000078316">
    <property type="component" value="Unassembled WGS sequence"/>
</dbReference>